<feature type="region of interest" description="Disordered" evidence="1">
    <location>
        <begin position="1"/>
        <end position="40"/>
    </location>
</feature>
<keyword evidence="3" id="KW-1185">Reference proteome</keyword>
<proteinExistence type="predicted"/>
<sequence length="106" mass="10906">MIAARDAGGAGTAPGRVRPPREPRRGGETPDRSRGPLDAAGKVVPRAYAAIYVGDYDSAAWLYRKMPGSGTTPRGQVPLGRAFNPALAELLPVGRSGIVPTAGAPT</sequence>
<accession>A0A5B9VTJ6</accession>
<dbReference type="KEGG" id="agv:OJF2_00630"/>
<dbReference type="AlphaFoldDB" id="A0A5B9VTJ6"/>
<reference evidence="2 3" key="1">
    <citation type="submission" date="2019-08" db="EMBL/GenBank/DDBJ databases">
        <title>Deep-cultivation of Planctomycetes and their phenomic and genomic characterization uncovers novel biology.</title>
        <authorList>
            <person name="Wiegand S."/>
            <person name="Jogler M."/>
            <person name="Boedeker C."/>
            <person name="Pinto D."/>
            <person name="Vollmers J."/>
            <person name="Rivas-Marin E."/>
            <person name="Kohn T."/>
            <person name="Peeters S.H."/>
            <person name="Heuer A."/>
            <person name="Rast P."/>
            <person name="Oberbeckmann S."/>
            <person name="Bunk B."/>
            <person name="Jeske O."/>
            <person name="Meyerdierks A."/>
            <person name="Storesund J.E."/>
            <person name="Kallscheuer N."/>
            <person name="Luecker S."/>
            <person name="Lage O.M."/>
            <person name="Pohl T."/>
            <person name="Merkel B.J."/>
            <person name="Hornburger P."/>
            <person name="Mueller R.-W."/>
            <person name="Bruemmer F."/>
            <person name="Labrenz M."/>
            <person name="Spormann A.M."/>
            <person name="Op den Camp H."/>
            <person name="Overmann J."/>
            <person name="Amann R."/>
            <person name="Jetten M.S.M."/>
            <person name="Mascher T."/>
            <person name="Medema M.H."/>
            <person name="Devos D.P."/>
            <person name="Kaster A.-K."/>
            <person name="Ovreas L."/>
            <person name="Rohde M."/>
            <person name="Galperin M.Y."/>
            <person name="Jogler C."/>
        </authorList>
    </citation>
    <scope>NUCLEOTIDE SEQUENCE [LARGE SCALE GENOMIC DNA]</scope>
    <source>
        <strain evidence="2 3">OJF2</strain>
    </source>
</reference>
<dbReference type="Proteomes" id="UP000324233">
    <property type="component" value="Chromosome"/>
</dbReference>
<dbReference type="Gene3D" id="3.20.20.490">
    <property type="entry name" value="GxGYxYP glycoside hydrolase, C-terminal domain"/>
    <property type="match status" value="1"/>
</dbReference>
<protein>
    <submittedName>
        <fullName evidence="2">Uncharacterized protein</fullName>
    </submittedName>
</protein>
<evidence type="ECO:0000313" key="3">
    <source>
        <dbReference type="Proteomes" id="UP000324233"/>
    </source>
</evidence>
<evidence type="ECO:0000256" key="1">
    <source>
        <dbReference type="SAM" id="MobiDB-lite"/>
    </source>
</evidence>
<gene>
    <name evidence="2" type="ORF">OJF2_00630</name>
</gene>
<dbReference type="EMBL" id="CP042997">
    <property type="protein sequence ID" value="QEH31598.1"/>
    <property type="molecule type" value="Genomic_DNA"/>
</dbReference>
<dbReference type="InterPro" id="IPR038410">
    <property type="entry name" value="GxGYxYP_C_sf"/>
</dbReference>
<name>A0A5B9VTJ6_9BACT</name>
<organism evidence="2 3">
    <name type="scientific">Aquisphaera giovannonii</name>
    <dbReference type="NCBI Taxonomy" id="406548"/>
    <lineage>
        <taxon>Bacteria</taxon>
        <taxon>Pseudomonadati</taxon>
        <taxon>Planctomycetota</taxon>
        <taxon>Planctomycetia</taxon>
        <taxon>Isosphaerales</taxon>
        <taxon>Isosphaeraceae</taxon>
        <taxon>Aquisphaera</taxon>
    </lineage>
</organism>
<feature type="compositionally biased region" description="Basic and acidic residues" evidence="1">
    <location>
        <begin position="19"/>
        <end position="35"/>
    </location>
</feature>
<evidence type="ECO:0000313" key="2">
    <source>
        <dbReference type="EMBL" id="QEH31598.1"/>
    </source>
</evidence>